<dbReference type="PANTHER" id="PTHR47964">
    <property type="entry name" value="ATP-DEPENDENT DNA HELICASE HOMOLOG RECG, CHLOROPLASTIC"/>
    <property type="match status" value="1"/>
</dbReference>
<comment type="function">
    <text evidence="12">Plays a critical role in recombination and DNA repair. Helps process Holliday junction intermediates to mature products by catalyzing branch migration. Has replication fork regression activity, unwinds stalled or blocked replication forks to make a HJ that can be resolved. Has a DNA unwinding activity characteristic of a DNA helicase with 3'-5' polarity.</text>
</comment>
<dbReference type="NCBIfam" id="TIGR00643">
    <property type="entry name" value="recG"/>
    <property type="match status" value="1"/>
</dbReference>
<keyword evidence="16" id="KW-1185">Reference proteome</keyword>
<evidence type="ECO:0000259" key="13">
    <source>
        <dbReference type="PROSITE" id="PS51192"/>
    </source>
</evidence>
<name>A0ABS6W0H8_9FLAO</name>
<dbReference type="GO" id="GO:0003678">
    <property type="term" value="F:DNA helicase activity"/>
    <property type="evidence" value="ECO:0007669"/>
    <property type="project" value="UniProtKB-EC"/>
</dbReference>
<evidence type="ECO:0000256" key="7">
    <source>
        <dbReference type="ARBA" id="ARBA00022840"/>
    </source>
</evidence>
<evidence type="ECO:0000313" key="15">
    <source>
        <dbReference type="EMBL" id="MBW2961327.1"/>
    </source>
</evidence>
<dbReference type="Pfam" id="PF00271">
    <property type="entry name" value="Helicase_C"/>
    <property type="match status" value="1"/>
</dbReference>
<proteinExistence type="inferred from homology"/>
<keyword evidence="9 12" id="KW-0233">DNA recombination</keyword>
<reference evidence="15 16" key="1">
    <citation type="submission" date="2021-07" db="EMBL/GenBank/DDBJ databases">
        <title>Mesonia aestuariivivens sp. nov., isolated from a tidal flat.</title>
        <authorList>
            <person name="Kim Y.-O."/>
            <person name="Yoon J.-H."/>
        </authorList>
    </citation>
    <scope>NUCLEOTIDE SEQUENCE [LARGE SCALE GENOMIC DNA]</scope>
    <source>
        <strain evidence="15 16">JHPTF-M18</strain>
    </source>
</reference>
<evidence type="ECO:0000256" key="12">
    <source>
        <dbReference type="RuleBase" id="RU363016"/>
    </source>
</evidence>
<dbReference type="InterPro" id="IPR047112">
    <property type="entry name" value="RecG/Mfd"/>
</dbReference>
<evidence type="ECO:0000313" key="16">
    <source>
        <dbReference type="Proteomes" id="UP000719267"/>
    </source>
</evidence>
<dbReference type="InterPro" id="IPR004609">
    <property type="entry name" value="ATP-dep_DNA_helicase_RecG"/>
</dbReference>
<keyword evidence="10 12" id="KW-0234">DNA repair</keyword>
<dbReference type="InterPro" id="IPR011545">
    <property type="entry name" value="DEAD/DEAH_box_helicase_dom"/>
</dbReference>
<accession>A0ABS6W0H8</accession>
<comment type="caution">
    <text evidence="15">The sequence shown here is derived from an EMBL/GenBank/DDBJ whole genome shotgun (WGS) entry which is preliminary data.</text>
</comment>
<feature type="domain" description="Helicase C-terminal" evidence="14">
    <location>
        <begin position="466"/>
        <end position="633"/>
    </location>
</feature>
<evidence type="ECO:0000256" key="6">
    <source>
        <dbReference type="ARBA" id="ARBA00022806"/>
    </source>
</evidence>
<evidence type="ECO:0000256" key="10">
    <source>
        <dbReference type="ARBA" id="ARBA00023204"/>
    </source>
</evidence>
<dbReference type="EC" id="5.6.2.4" evidence="12"/>
<dbReference type="CDD" id="cd04488">
    <property type="entry name" value="RecG_wedge_OBF"/>
    <property type="match status" value="1"/>
</dbReference>
<evidence type="ECO:0000256" key="8">
    <source>
        <dbReference type="ARBA" id="ARBA00023125"/>
    </source>
</evidence>
<dbReference type="InterPro" id="IPR033454">
    <property type="entry name" value="RecG_wedge"/>
</dbReference>
<organism evidence="15 16">
    <name type="scientific">Mesonia aestuariivivens</name>
    <dbReference type="NCBI Taxonomy" id="2796128"/>
    <lineage>
        <taxon>Bacteria</taxon>
        <taxon>Pseudomonadati</taxon>
        <taxon>Bacteroidota</taxon>
        <taxon>Flavobacteriia</taxon>
        <taxon>Flavobacteriales</taxon>
        <taxon>Flavobacteriaceae</taxon>
        <taxon>Mesonia</taxon>
    </lineage>
</organism>
<gene>
    <name evidence="15" type="primary">recG</name>
    <name evidence="15" type="ORF">KW502_05900</name>
</gene>
<evidence type="ECO:0000256" key="5">
    <source>
        <dbReference type="ARBA" id="ARBA00022801"/>
    </source>
</evidence>
<dbReference type="PANTHER" id="PTHR47964:SF1">
    <property type="entry name" value="ATP-DEPENDENT DNA HELICASE HOMOLOG RECG, CHLOROPLASTIC"/>
    <property type="match status" value="1"/>
</dbReference>
<evidence type="ECO:0000256" key="11">
    <source>
        <dbReference type="ARBA" id="ARBA00048988"/>
    </source>
</evidence>
<dbReference type="SMART" id="SM00490">
    <property type="entry name" value="HELICc"/>
    <property type="match status" value="2"/>
</dbReference>
<dbReference type="InterPro" id="IPR045562">
    <property type="entry name" value="RecG_dom3_C"/>
</dbReference>
<dbReference type="PROSITE" id="PS51194">
    <property type="entry name" value="HELICASE_CTER"/>
    <property type="match status" value="1"/>
</dbReference>
<evidence type="ECO:0000259" key="14">
    <source>
        <dbReference type="PROSITE" id="PS51194"/>
    </source>
</evidence>
<dbReference type="Pfam" id="PF17191">
    <property type="entry name" value="RecG_wedge"/>
    <property type="match status" value="1"/>
</dbReference>
<keyword evidence="5 12" id="KW-0378">Hydrolase</keyword>
<comment type="catalytic activity">
    <reaction evidence="12">
        <text>Couples ATP hydrolysis with the unwinding of duplex DNA by translocating in the 3'-5' direction.</text>
        <dbReference type="EC" id="5.6.2.4"/>
    </reaction>
</comment>
<dbReference type="RefSeq" id="WP_219039616.1">
    <property type="nucleotide sequence ID" value="NZ_JAHWDF010000005.1"/>
</dbReference>
<dbReference type="CDD" id="cd17992">
    <property type="entry name" value="DEXHc_RecG"/>
    <property type="match status" value="1"/>
</dbReference>
<keyword evidence="7 12" id="KW-0067">ATP-binding</keyword>
<dbReference type="Proteomes" id="UP000719267">
    <property type="component" value="Unassembled WGS sequence"/>
</dbReference>
<dbReference type="Pfam" id="PF19833">
    <property type="entry name" value="RecG_dom3_C"/>
    <property type="match status" value="1"/>
</dbReference>
<dbReference type="InterPro" id="IPR001650">
    <property type="entry name" value="Helicase_C-like"/>
</dbReference>
<evidence type="ECO:0000256" key="2">
    <source>
        <dbReference type="ARBA" id="ARBA00017846"/>
    </source>
</evidence>
<sequence>MNASILQTPIDYLKGVGPNRADLLRKEVGIHTFQDLLNFFPNRYIDKTRFYKINEIQRNSAEIQVVGKIIHLKTIDQKRGKRLVADFVDETGKIELVWFRGHKWIKENIKLNEPYVIFGKVNWFNGTFSMPHPDMEVLKEHQKQMKIAMQPLYPSTETLSKRGVTNRSVIKMIQQVFMENKKGFMETIPNYLRKELKLISKSEALFNIHFPQSPELLARAEFRLKFEELFYVQLQLLMKNLLNKQKIKGFPFTEVGNYFNEFYAKHLPFELTNAQKRVIKEIRNDLGTGAQMNRLLQGDVGSGKTIVALMSCLLALDNGFQASLMAPTEILAIQHFQGLSELCAQMNIKIALLTGSSKTKERRLIHEQLQNGELDILIGTHALLEDKVVFKNLGLAIIDEQHRFGVAQRAKLWKKNTNPPHILVMTATPIPRTLAMSLYGDLDISVIDELPPGRKAIKTVHRYDNNRLKVFAFIRDEVKKGRQIYVVYPLIQESEKMDYKDLMDGYESIAREFPQPEFQISIVHGQMKPADKDYEMNRFVRGETQIMVATTVIEVGVNVPNASVMIIESAERFGLSQLHQLRGRVGRGAEQSFCILMTGHKLSSNSKTRLETMTQTNDGFEIAEVDLKLRGPGDLMGTQQSGVLNLQIADIVKDNQILKSARYYAMQLLKDDPQLQKEENKIINYTYQQIAKHKTIWNYIS</sequence>
<dbReference type="EMBL" id="JAHWDF010000005">
    <property type="protein sequence ID" value="MBW2961327.1"/>
    <property type="molecule type" value="Genomic_DNA"/>
</dbReference>
<protein>
    <recommendedName>
        <fullName evidence="2 12">ATP-dependent DNA helicase RecG</fullName>
        <ecNumber evidence="12">5.6.2.4</ecNumber>
    </recommendedName>
</protein>
<evidence type="ECO:0000256" key="9">
    <source>
        <dbReference type="ARBA" id="ARBA00023172"/>
    </source>
</evidence>
<dbReference type="SMART" id="SM00487">
    <property type="entry name" value="DEXDc"/>
    <property type="match status" value="1"/>
</dbReference>
<dbReference type="PROSITE" id="PS51192">
    <property type="entry name" value="HELICASE_ATP_BIND_1"/>
    <property type="match status" value="1"/>
</dbReference>
<dbReference type="NCBIfam" id="NF008165">
    <property type="entry name" value="PRK10917.1-3"/>
    <property type="match status" value="1"/>
</dbReference>
<evidence type="ECO:0000256" key="4">
    <source>
        <dbReference type="ARBA" id="ARBA00022763"/>
    </source>
</evidence>
<keyword evidence="4 12" id="KW-0227">DNA damage</keyword>
<comment type="catalytic activity">
    <reaction evidence="11 12">
        <text>ATP + H2O = ADP + phosphate + H(+)</text>
        <dbReference type="Rhea" id="RHEA:13065"/>
        <dbReference type="ChEBI" id="CHEBI:15377"/>
        <dbReference type="ChEBI" id="CHEBI:15378"/>
        <dbReference type="ChEBI" id="CHEBI:30616"/>
        <dbReference type="ChEBI" id="CHEBI:43474"/>
        <dbReference type="ChEBI" id="CHEBI:456216"/>
        <dbReference type="EC" id="5.6.2.4"/>
    </reaction>
</comment>
<dbReference type="GO" id="GO:0016787">
    <property type="term" value="F:hydrolase activity"/>
    <property type="evidence" value="ECO:0007669"/>
    <property type="project" value="UniProtKB-KW"/>
</dbReference>
<keyword evidence="8" id="KW-0238">DNA-binding</keyword>
<keyword evidence="6 12" id="KW-0347">Helicase</keyword>
<comment type="similarity">
    <text evidence="1 12">Belongs to the helicase family. RecG subfamily.</text>
</comment>
<keyword evidence="3 12" id="KW-0547">Nucleotide-binding</keyword>
<evidence type="ECO:0000256" key="3">
    <source>
        <dbReference type="ARBA" id="ARBA00022741"/>
    </source>
</evidence>
<feature type="domain" description="Helicase ATP-binding" evidence="13">
    <location>
        <begin position="285"/>
        <end position="447"/>
    </location>
</feature>
<evidence type="ECO:0000256" key="1">
    <source>
        <dbReference type="ARBA" id="ARBA00007504"/>
    </source>
</evidence>
<dbReference type="Pfam" id="PF00270">
    <property type="entry name" value="DEAD"/>
    <property type="match status" value="1"/>
</dbReference>
<dbReference type="InterPro" id="IPR014001">
    <property type="entry name" value="Helicase_ATP-bd"/>
</dbReference>
<dbReference type="NCBIfam" id="NF008168">
    <property type="entry name" value="PRK10917.2-2"/>
    <property type="match status" value="1"/>
</dbReference>